<name>A0A644W281_9ZZZZ</name>
<sequence length="163" mass="19112">MKDLIDKLTTYNIFNYLFPGVLFVVLAKATTDYNFIQENNFLGAFLYYFIGMTISRFGSVVIEPILRKINFVKFRDYQEYAKASKQDLKIELLSEVNNTYRTLNSMLIILLLLKLYRICSLRFEISNTLSFVVLAAIITVLYLFSYRKQTSYISKRIDANNQL</sequence>
<comment type="caution">
    <text evidence="2">The sequence shown here is derived from an EMBL/GenBank/DDBJ whole genome shotgun (WGS) entry which is preliminary data.</text>
</comment>
<reference evidence="2" key="1">
    <citation type="submission" date="2019-08" db="EMBL/GenBank/DDBJ databases">
        <authorList>
            <person name="Kucharzyk K."/>
            <person name="Murdoch R.W."/>
            <person name="Higgins S."/>
            <person name="Loffler F."/>
        </authorList>
    </citation>
    <scope>NUCLEOTIDE SEQUENCE</scope>
</reference>
<dbReference type="EMBL" id="VSSQ01000567">
    <property type="protein sequence ID" value="MPL97646.1"/>
    <property type="molecule type" value="Genomic_DNA"/>
</dbReference>
<feature type="transmembrane region" description="Helical" evidence="1">
    <location>
        <begin position="12"/>
        <end position="29"/>
    </location>
</feature>
<feature type="transmembrane region" description="Helical" evidence="1">
    <location>
        <begin position="41"/>
        <end position="66"/>
    </location>
</feature>
<keyword evidence="1" id="KW-0812">Transmembrane</keyword>
<proteinExistence type="predicted"/>
<gene>
    <name evidence="2" type="ORF">SDC9_43838</name>
</gene>
<protein>
    <submittedName>
        <fullName evidence="2">Uncharacterized protein</fullName>
    </submittedName>
</protein>
<keyword evidence="1" id="KW-1133">Transmembrane helix</keyword>
<accession>A0A644W281</accession>
<organism evidence="2">
    <name type="scientific">bioreactor metagenome</name>
    <dbReference type="NCBI Taxonomy" id="1076179"/>
    <lineage>
        <taxon>unclassified sequences</taxon>
        <taxon>metagenomes</taxon>
        <taxon>ecological metagenomes</taxon>
    </lineage>
</organism>
<feature type="transmembrane region" description="Helical" evidence="1">
    <location>
        <begin position="128"/>
        <end position="146"/>
    </location>
</feature>
<keyword evidence="1" id="KW-0472">Membrane</keyword>
<dbReference type="AlphaFoldDB" id="A0A644W281"/>
<evidence type="ECO:0000313" key="2">
    <source>
        <dbReference type="EMBL" id="MPL97646.1"/>
    </source>
</evidence>
<evidence type="ECO:0000256" key="1">
    <source>
        <dbReference type="SAM" id="Phobius"/>
    </source>
</evidence>